<proteinExistence type="inferred from homology"/>
<evidence type="ECO:0000313" key="3">
    <source>
        <dbReference type="Proteomes" id="UP000298049"/>
    </source>
</evidence>
<gene>
    <name evidence="2" type="ORF">soil367_12300</name>
</gene>
<dbReference type="Gene3D" id="3.90.226.10">
    <property type="entry name" value="2-enoyl-CoA Hydratase, Chain A, domain 1"/>
    <property type="match status" value="1"/>
</dbReference>
<evidence type="ECO:0000256" key="1">
    <source>
        <dbReference type="ARBA" id="ARBA00005254"/>
    </source>
</evidence>
<dbReference type="InterPro" id="IPR014748">
    <property type="entry name" value="Enoyl-CoA_hydra_C"/>
</dbReference>
<accession>A0A4V1D8W9</accession>
<comment type="similarity">
    <text evidence="1">Belongs to the enoyl-CoA hydratase/isomerase family.</text>
</comment>
<dbReference type="CDD" id="cd06558">
    <property type="entry name" value="crotonase-like"/>
    <property type="match status" value="1"/>
</dbReference>
<evidence type="ECO:0000313" key="2">
    <source>
        <dbReference type="EMBL" id="QCF26650.1"/>
    </source>
</evidence>
<reference evidence="2 3" key="1">
    <citation type="submission" date="2018-07" db="EMBL/GenBank/DDBJ databases">
        <title>Marsedoiliclastica nanhaica gen. nov. sp. nov., a novel marine hydrocarbonoclastic bacterium isolated from an in-situ enriched hydrocarbon-degrading consortium in deep-sea sediment.</title>
        <authorList>
            <person name="Dong C."/>
            <person name="Ma T."/>
            <person name="Liu R."/>
            <person name="Shao Z."/>
        </authorList>
    </citation>
    <scope>NUCLEOTIDE SEQUENCE [LARGE SCALE GENOMIC DNA]</scope>
    <source>
        <strain evidence="3">soil36-7</strain>
    </source>
</reference>
<dbReference type="PANTHER" id="PTHR42964">
    <property type="entry name" value="ENOYL-COA HYDRATASE"/>
    <property type="match status" value="1"/>
</dbReference>
<dbReference type="EMBL" id="CP031093">
    <property type="protein sequence ID" value="QCF26650.1"/>
    <property type="molecule type" value="Genomic_DNA"/>
</dbReference>
<dbReference type="PANTHER" id="PTHR42964:SF1">
    <property type="entry name" value="POLYKETIDE BIOSYNTHESIS ENOYL-COA HYDRATASE PKSH-RELATED"/>
    <property type="match status" value="1"/>
</dbReference>
<protein>
    <submittedName>
        <fullName evidence="2">Enoyl-CoA hydratase/isomerase family protein</fullName>
    </submittedName>
</protein>
<dbReference type="Pfam" id="PF00378">
    <property type="entry name" value="ECH_1"/>
    <property type="match status" value="1"/>
</dbReference>
<dbReference type="OrthoDB" id="9807606at2"/>
<dbReference type="InterPro" id="IPR051683">
    <property type="entry name" value="Enoyl-CoA_Hydratase/Isomerase"/>
</dbReference>
<dbReference type="InterPro" id="IPR029045">
    <property type="entry name" value="ClpP/crotonase-like_dom_sf"/>
</dbReference>
<dbReference type="GO" id="GO:0008300">
    <property type="term" value="P:isoprenoid catabolic process"/>
    <property type="evidence" value="ECO:0007669"/>
    <property type="project" value="TreeGrafter"/>
</dbReference>
<dbReference type="AlphaFoldDB" id="A0A4V1D8W9"/>
<dbReference type="RefSeq" id="WP_136549356.1">
    <property type="nucleotide sequence ID" value="NZ_CP031093.1"/>
</dbReference>
<dbReference type="InterPro" id="IPR001753">
    <property type="entry name" value="Enoyl-CoA_hydra/iso"/>
</dbReference>
<name>A0A4V1D8W9_9ALTE</name>
<keyword evidence="2" id="KW-0413">Isomerase</keyword>
<keyword evidence="3" id="KW-1185">Reference proteome</keyword>
<dbReference type="GO" id="GO:0016853">
    <property type="term" value="F:isomerase activity"/>
    <property type="evidence" value="ECO:0007669"/>
    <property type="project" value="UniProtKB-KW"/>
</dbReference>
<dbReference type="Gene3D" id="1.10.12.10">
    <property type="entry name" value="Lyase 2-enoyl-coa Hydratase, Chain A, domain 2"/>
    <property type="match status" value="1"/>
</dbReference>
<dbReference type="Proteomes" id="UP000298049">
    <property type="component" value="Chromosome"/>
</dbReference>
<dbReference type="SUPFAM" id="SSF52096">
    <property type="entry name" value="ClpP/crotonase"/>
    <property type="match status" value="1"/>
</dbReference>
<organism evidence="2 3">
    <name type="scientific">Hydrocarboniclastica marina</name>
    <dbReference type="NCBI Taxonomy" id="2259620"/>
    <lineage>
        <taxon>Bacteria</taxon>
        <taxon>Pseudomonadati</taxon>
        <taxon>Pseudomonadota</taxon>
        <taxon>Gammaproteobacteria</taxon>
        <taxon>Alteromonadales</taxon>
        <taxon>Alteromonadaceae</taxon>
        <taxon>Hydrocarboniclastica</taxon>
    </lineage>
</organism>
<sequence length="293" mass="31850">MIRLPPCKTLLLEKQDLALFITLNRPQRRNAMSLAMVSELAEVFAAIAGDTSIRAVVLRGAEGHFCAGADIQDMIAARSEQAGEPAEEMGGSRDPFYKLNRTFGYLLVQVENAPQVVITVLEGAVLGGGMGLACVSDVGLCTPDARLGLPETGLGIPPAQIAPFMVRRIGLTETRRLALLGLRFDGPEAVRLGIAHELVEPEVIPMRLKDILEQVRSSAPEANRITKALLHRVHNEPLEDLLDDAAEQFARAVRGQEGEEGTLAFIQKRKPYWAANEGAEKEATASRPVEDRE</sequence>
<dbReference type="KEGG" id="hmi:soil367_12300"/>